<organism evidence="1 2">
    <name type="scientific">Portunus trituberculatus</name>
    <name type="common">Swimming crab</name>
    <name type="synonym">Neptunus trituberculatus</name>
    <dbReference type="NCBI Taxonomy" id="210409"/>
    <lineage>
        <taxon>Eukaryota</taxon>
        <taxon>Metazoa</taxon>
        <taxon>Ecdysozoa</taxon>
        <taxon>Arthropoda</taxon>
        <taxon>Crustacea</taxon>
        <taxon>Multicrustacea</taxon>
        <taxon>Malacostraca</taxon>
        <taxon>Eumalacostraca</taxon>
        <taxon>Eucarida</taxon>
        <taxon>Decapoda</taxon>
        <taxon>Pleocyemata</taxon>
        <taxon>Brachyura</taxon>
        <taxon>Eubrachyura</taxon>
        <taxon>Portunoidea</taxon>
        <taxon>Portunidae</taxon>
        <taxon>Portuninae</taxon>
        <taxon>Portunus</taxon>
    </lineage>
</organism>
<comment type="caution">
    <text evidence="1">The sequence shown here is derived from an EMBL/GenBank/DDBJ whole genome shotgun (WGS) entry which is preliminary data.</text>
</comment>
<accession>A0A5B7GT54</accession>
<evidence type="ECO:0000313" key="1">
    <source>
        <dbReference type="EMBL" id="MPC60829.1"/>
    </source>
</evidence>
<protein>
    <submittedName>
        <fullName evidence="1">Uncharacterized protein</fullName>
    </submittedName>
</protein>
<dbReference type="Proteomes" id="UP000324222">
    <property type="component" value="Unassembled WGS sequence"/>
</dbReference>
<name>A0A5B7GT54_PORTR</name>
<reference evidence="1 2" key="1">
    <citation type="submission" date="2019-05" db="EMBL/GenBank/DDBJ databases">
        <title>Another draft genome of Portunus trituberculatus and its Hox gene families provides insights of decapod evolution.</title>
        <authorList>
            <person name="Jeong J.-H."/>
            <person name="Song I."/>
            <person name="Kim S."/>
            <person name="Choi T."/>
            <person name="Kim D."/>
            <person name="Ryu S."/>
            <person name="Kim W."/>
        </authorList>
    </citation>
    <scope>NUCLEOTIDE SEQUENCE [LARGE SCALE GENOMIC DNA]</scope>
    <source>
        <tissue evidence="1">Muscle</tissue>
    </source>
</reference>
<dbReference type="AlphaFoldDB" id="A0A5B7GT54"/>
<dbReference type="EMBL" id="VSRR010017944">
    <property type="protein sequence ID" value="MPC60829.1"/>
    <property type="molecule type" value="Genomic_DNA"/>
</dbReference>
<evidence type="ECO:0000313" key="2">
    <source>
        <dbReference type="Proteomes" id="UP000324222"/>
    </source>
</evidence>
<keyword evidence="2" id="KW-1185">Reference proteome</keyword>
<sequence>MTRLYLETLFVLYHVGFSREFMRVRFLRDTQLSYSSTSGLWLGTQFITYYRTPQERYFATTRPEGATTRDWLQKGTRTLQF</sequence>
<proteinExistence type="predicted"/>
<gene>
    <name evidence="1" type="ORF">E2C01_054887</name>
</gene>